<name>A0A926XYP1_9BACT</name>
<dbReference type="InterPro" id="IPR011006">
    <property type="entry name" value="CheY-like_superfamily"/>
</dbReference>
<dbReference type="PROSITE" id="PS50110">
    <property type="entry name" value="RESPONSE_REGULATORY"/>
    <property type="match status" value="1"/>
</dbReference>
<evidence type="ECO:0000313" key="4">
    <source>
        <dbReference type="Proteomes" id="UP000598820"/>
    </source>
</evidence>
<reference evidence="3" key="1">
    <citation type="submission" date="2020-09" db="EMBL/GenBank/DDBJ databases">
        <authorList>
            <person name="Kim M.K."/>
        </authorList>
    </citation>
    <scope>NUCLEOTIDE SEQUENCE</scope>
    <source>
        <strain evidence="3">BT702</strain>
    </source>
</reference>
<dbReference type="SMART" id="SM00448">
    <property type="entry name" value="REC"/>
    <property type="match status" value="1"/>
</dbReference>
<comment type="caution">
    <text evidence="1">Lacks conserved residue(s) required for the propagation of feature annotation.</text>
</comment>
<evidence type="ECO:0000259" key="2">
    <source>
        <dbReference type="PROSITE" id="PS50110"/>
    </source>
</evidence>
<protein>
    <submittedName>
        <fullName evidence="3">Response regulator</fullName>
    </submittedName>
</protein>
<gene>
    <name evidence="3" type="ORF">IC229_21890</name>
</gene>
<dbReference type="GO" id="GO:0000160">
    <property type="term" value="P:phosphorelay signal transduction system"/>
    <property type="evidence" value="ECO:0007669"/>
    <property type="project" value="InterPro"/>
</dbReference>
<proteinExistence type="predicted"/>
<accession>A0A926XYP1</accession>
<keyword evidence="4" id="KW-1185">Reference proteome</keyword>
<evidence type="ECO:0000313" key="3">
    <source>
        <dbReference type="EMBL" id="MBD2703313.1"/>
    </source>
</evidence>
<dbReference type="AlphaFoldDB" id="A0A926XYP1"/>
<dbReference type="EMBL" id="JACWZY010000021">
    <property type="protein sequence ID" value="MBD2703313.1"/>
    <property type="molecule type" value="Genomic_DNA"/>
</dbReference>
<organism evidence="3 4">
    <name type="scientific">Spirosoma profusum</name>
    <dbReference type="NCBI Taxonomy" id="2771354"/>
    <lineage>
        <taxon>Bacteria</taxon>
        <taxon>Pseudomonadati</taxon>
        <taxon>Bacteroidota</taxon>
        <taxon>Cytophagia</taxon>
        <taxon>Cytophagales</taxon>
        <taxon>Cytophagaceae</taxon>
        <taxon>Spirosoma</taxon>
    </lineage>
</organism>
<comment type="caution">
    <text evidence="3">The sequence shown here is derived from an EMBL/GenBank/DDBJ whole genome shotgun (WGS) entry which is preliminary data.</text>
</comment>
<dbReference type="Gene3D" id="3.40.50.2300">
    <property type="match status" value="1"/>
</dbReference>
<sequence>MAMKTADTHINTNFNNAKLLLVEPQTDQWKMMEGALRQYLPQVTTQRVANVEQAKLLLNSWRGQEWQLPKLILLNLYLPQNTDGWELLRTIKAMPGAFIRIPVLVYGPIGKQSDVTLSYEIGAATYLPQPNDLVSWQDFCNALRIYWWETVSLPPLHFDL</sequence>
<dbReference type="Proteomes" id="UP000598820">
    <property type="component" value="Unassembled WGS sequence"/>
</dbReference>
<dbReference type="RefSeq" id="WP_190889164.1">
    <property type="nucleotide sequence ID" value="NZ_JACWZY010000021.1"/>
</dbReference>
<evidence type="ECO:0000256" key="1">
    <source>
        <dbReference type="PROSITE-ProRule" id="PRU00169"/>
    </source>
</evidence>
<dbReference type="InterPro" id="IPR001789">
    <property type="entry name" value="Sig_transdc_resp-reg_receiver"/>
</dbReference>
<dbReference type="SUPFAM" id="SSF52172">
    <property type="entry name" value="CheY-like"/>
    <property type="match status" value="1"/>
</dbReference>
<feature type="domain" description="Response regulatory" evidence="2">
    <location>
        <begin position="18"/>
        <end position="144"/>
    </location>
</feature>